<dbReference type="AlphaFoldDB" id="A0A9D9I093"/>
<accession>A0A9D9I093</accession>
<reference evidence="1" key="1">
    <citation type="submission" date="2020-10" db="EMBL/GenBank/DDBJ databases">
        <authorList>
            <person name="Gilroy R."/>
        </authorList>
    </citation>
    <scope>NUCLEOTIDE SEQUENCE</scope>
    <source>
        <strain evidence="1">E3-2379</strain>
    </source>
</reference>
<dbReference type="Proteomes" id="UP000823618">
    <property type="component" value="Unassembled WGS sequence"/>
</dbReference>
<reference evidence="1" key="2">
    <citation type="journal article" date="2021" name="PeerJ">
        <title>Extensive microbial diversity within the chicken gut microbiome revealed by metagenomics and culture.</title>
        <authorList>
            <person name="Gilroy R."/>
            <person name="Ravi A."/>
            <person name="Getino M."/>
            <person name="Pursley I."/>
            <person name="Horton D.L."/>
            <person name="Alikhan N.F."/>
            <person name="Baker D."/>
            <person name="Gharbi K."/>
            <person name="Hall N."/>
            <person name="Watson M."/>
            <person name="Adriaenssens E.M."/>
            <person name="Foster-Nyarko E."/>
            <person name="Jarju S."/>
            <person name="Secka A."/>
            <person name="Antonio M."/>
            <person name="Oren A."/>
            <person name="Chaudhuri R.R."/>
            <person name="La Ragione R."/>
            <person name="Hildebrand F."/>
            <person name="Pallen M.J."/>
        </authorList>
    </citation>
    <scope>NUCLEOTIDE SEQUENCE</scope>
    <source>
        <strain evidence="1">E3-2379</strain>
    </source>
</reference>
<organism evidence="1 2">
    <name type="scientific">Candidatus Scybalomonas excrementavium</name>
    <dbReference type="NCBI Taxonomy" id="2840943"/>
    <lineage>
        <taxon>Bacteria</taxon>
        <taxon>Bacillati</taxon>
        <taxon>Bacillota</taxon>
        <taxon>Clostridia</taxon>
        <taxon>Lachnospirales</taxon>
        <taxon>Lachnospiraceae</taxon>
        <taxon>Lachnospiraceae incertae sedis</taxon>
        <taxon>Candidatus Scybalomonas</taxon>
    </lineage>
</organism>
<sequence length="124" mass="15195">MVNFQKWDMEFPVTSSFFIEDIQWKHEGLEIILEEETEEKNRVRLVFEDTVYSYRNTLESYKPSVWIEQEQDYYPFYYSHCTKELKDFCNDLEDLEDEIIHFLIIGIDHVIDVFTSDFPRMEKI</sequence>
<dbReference type="EMBL" id="JADIML010000063">
    <property type="protein sequence ID" value="MBO8462701.1"/>
    <property type="molecule type" value="Genomic_DNA"/>
</dbReference>
<gene>
    <name evidence="1" type="ORF">IAC13_02075</name>
</gene>
<evidence type="ECO:0000313" key="1">
    <source>
        <dbReference type="EMBL" id="MBO8462701.1"/>
    </source>
</evidence>
<evidence type="ECO:0000313" key="2">
    <source>
        <dbReference type="Proteomes" id="UP000823618"/>
    </source>
</evidence>
<proteinExistence type="predicted"/>
<name>A0A9D9I093_9FIRM</name>
<protein>
    <submittedName>
        <fullName evidence="1">Uncharacterized protein</fullName>
    </submittedName>
</protein>
<comment type="caution">
    <text evidence="1">The sequence shown here is derived from an EMBL/GenBank/DDBJ whole genome shotgun (WGS) entry which is preliminary data.</text>
</comment>